<dbReference type="Proteomes" id="UP000524246">
    <property type="component" value="Unassembled WGS sequence"/>
</dbReference>
<comment type="function">
    <text evidence="6">Ferredoxins are iron-sulfur proteins that transfer electrons in a wide variety of metabolic reactions.</text>
</comment>
<accession>A0A7X9IJC7</accession>
<dbReference type="GO" id="GO:0005506">
    <property type="term" value="F:iron ion binding"/>
    <property type="evidence" value="ECO:0007669"/>
    <property type="project" value="UniProtKB-UniRule"/>
</dbReference>
<keyword evidence="3 6" id="KW-0249">Electron transport</keyword>
<dbReference type="Pfam" id="PF13370">
    <property type="entry name" value="Fer4_13"/>
    <property type="match status" value="1"/>
</dbReference>
<dbReference type="InterPro" id="IPR017896">
    <property type="entry name" value="4Fe4S_Fe-S-bd"/>
</dbReference>
<reference evidence="8 9" key="1">
    <citation type="journal article" date="2020" name="Biotechnol. Biofuels">
        <title>New insights from the biogas microbiome by comprehensive genome-resolved metagenomics of nearly 1600 species originating from multiple anaerobic digesters.</title>
        <authorList>
            <person name="Campanaro S."/>
            <person name="Treu L."/>
            <person name="Rodriguez-R L.M."/>
            <person name="Kovalovszki A."/>
            <person name="Ziels R.M."/>
            <person name="Maus I."/>
            <person name="Zhu X."/>
            <person name="Kougias P.G."/>
            <person name="Basile A."/>
            <person name="Luo G."/>
            <person name="Schluter A."/>
            <person name="Konstantinidis K.T."/>
            <person name="Angelidaki I."/>
        </authorList>
    </citation>
    <scope>NUCLEOTIDE SEQUENCE [LARGE SCALE GENOMIC DNA]</scope>
    <source>
        <strain evidence="8">AS27yjCOA_65</strain>
    </source>
</reference>
<sequence>MAKKVKVDKELCTLCGLCTSICPDVFDIGDECAVVKLDPVPDEYADACQEAIDSCPDGAISMTDA</sequence>
<dbReference type="InterPro" id="IPR001080">
    <property type="entry name" value="3Fe4S_ferredoxin"/>
</dbReference>
<evidence type="ECO:0000256" key="2">
    <source>
        <dbReference type="ARBA" id="ARBA00022723"/>
    </source>
</evidence>
<dbReference type="PROSITE" id="PS00198">
    <property type="entry name" value="4FE4S_FER_1"/>
    <property type="match status" value="1"/>
</dbReference>
<dbReference type="PRINTS" id="PR00352">
    <property type="entry name" value="3FE4SFRDOXIN"/>
</dbReference>
<evidence type="ECO:0000313" key="9">
    <source>
        <dbReference type="Proteomes" id="UP000524246"/>
    </source>
</evidence>
<evidence type="ECO:0000259" key="7">
    <source>
        <dbReference type="PROSITE" id="PS51379"/>
    </source>
</evidence>
<evidence type="ECO:0000313" key="8">
    <source>
        <dbReference type="EMBL" id="NMC61919.1"/>
    </source>
</evidence>
<evidence type="ECO:0000256" key="6">
    <source>
        <dbReference type="RuleBase" id="RU368020"/>
    </source>
</evidence>
<dbReference type="GO" id="GO:0009055">
    <property type="term" value="F:electron transfer activity"/>
    <property type="evidence" value="ECO:0007669"/>
    <property type="project" value="UniProtKB-UniRule"/>
</dbReference>
<proteinExistence type="predicted"/>
<dbReference type="PANTHER" id="PTHR36923">
    <property type="entry name" value="FERREDOXIN"/>
    <property type="match status" value="1"/>
</dbReference>
<dbReference type="GO" id="GO:0051536">
    <property type="term" value="F:iron-sulfur cluster binding"/>
    <property type="evidence" value="ECO:0007669"/>
    <property type="project" value="UniProtKB-KW"/>
</dbReference>
<keyword evidence="4 6" id="KW-0408">Iron</keyword>
<dbReference type="AlphaFoldDB" id="A0A7X9IJC7"/>
<dbReference type="SUPFAM" id="SSF54862">
    <property type="entry name" value="4Fe-4S ferredoxins"/>
    <property type="match status" value="1"/>
</dbReference>
<dbReference type="InterPro" id="IPR051269">
    <property type="entry name" value="Fe-S_cluster_ET"/>
</dbReference>
<dbReference type="InterPro" id="IPR017900">
    <property type="entry name" value="4Fe4S_Fe_S_CS"/>
</dbReference>
<dbReference type="Gene3D" id="3.30.70.20">
    <property type="match status" value="1"/>
</dbReference>
<evidence type="ECO:0000256" key="4">
    <source>
        <dbReference type="ARBA" id="ARBA00023004"/>
    </source>
</evidence>
<dbReference type="PROSITE" id="PS51379">
    <property type="entry name" value="4FE4S_FER_2"/>
    <property type="match status" value="1"/>
</dbReference>
<keyword evidence="5 6" id="KW-0411">Iron-sulfur</keyword>
<organism evidence="8 9">
    <name type="scientific">SAR324 cluster bacterium</name>
    <dbReference type="NCBI Taxonomy" id="2024889"/>
    <lineage>
        <taxon>Bacteria</taxon>
        <taxon>Deltaproteobacteria</taxon>
        <taxon>SAR324 cluster</taxon>
    </lineage>
</organism>
<evidence type="ECO:0000256" key="1">
    <source>
        <dbReference type="ARBA" id="ARBA00022448"/>
    </source>
</evidence>
<dbReference type="EMBL" id="JAAZON010000080">
    <property type="protein sequence ID" value="NMC61919.1"/>
    <property type="molecule type" value="Genomic_DNA"/>
</dbReference>
<keyword evidence="2 6" id="KW-0479">Metal-binding</keyword>
<evidence type="ECO:0000256" key="5">
    <source>
        <dbReference type="ARBA" id="ARBA00023014"/>
    </source>
</evidence>
<gene>
    <name evidence="8" type="ORF">GYA55_01990</name>
</gene>
<feature type="domain" description="4Fe-4S ferredoxin-type" evidence="7">
    <location>
        <begin position="3"/>
        <end position="31"/>
    </location>
</feature>
<comment type="caution">
    <text evidence="8">The sequence shown here is derived from an EMBL/GenBank/DDBJ whole genome shotgun (WGS) entry which is preliminary data.</text>
</comment>
<evidence type="ECO:0000256" key="3">
    <source>
        <dbReference type="ARBA" id="ARBA00022982"/>
    </source>
</evidence>
<protein>
    <recommendedName>
        <fullName evidence="6">Ferredoxin</fullName>
    </recommendedName>
</protein>
<keyword evidence="1 6" id="KW-0813">Transport</keyword>
<dbReference type="PANTHER" id="PTHR36923:SF3">
    <property type="entry name" value="FERREDOXIN"/>
    <property type="match status" value="1"/>
</dbReference>
<name>A0A7X9IJC7_9DELT</name>